<feature type="compositionally biased region" description="Low complexity" evidence="2">
    <location>
        <begin position="1"/>
        <end position="12"/>
    </location>
</feature>
<accession>A0AAN6N0M7</accession>
<dbReference type="Proteomes" id="UP001303473">
    <property type="component" value="Unassembled WGS sequence"/>
</dbReference>
<evidence type="ECO:0000313" key="3">
    <source>
        <dbReference type="EMBL" id="KAK3936976.1"/>
    </source>
</evidence>
<evidence type="ECO:0000256" key="2">
    <source>
        <dbReference type="SAM" id="MobiDB-lite"/>
    </source>
</evidence>
<gene>
    <name evidence="3" type="ORF">QBC46DRAFT_393861</name>
</gene>
<feature type="compositionally biased region" description="Acidic residues" evidence="2">
    <location>
        <begin position="34"/>
        <end position="43"/>
    </location>
</feature>
<dbReference type="Gene3D" id="3.40.50.150">
    <property type="entry name" value="Vaccinia Virus protein VP39"/>
    <property type="match status" value="1"/>
</dbReference>
<keyword evidence="4" id="KW-1185">Reference proteome</keyword>
<dbReference type="EMBL" id="MU853867">
    <property type="protein sequence ID" value="KAK3936976.1"/>
    <property type="molecule type" value="Genomic_DNA"/>
</dbReference>
<reference evidence="4" key="1">
    <citation type="journal article" date="2023" name="Mol. Phylogenet. Evol.">
        <title>Genome-scale phylogeny and comparative genomics of the fungal order Sordariales.</title>
        <authorList>
            <person name="Hensen N."/>
            <person name="Bonometti L."/>
            <person name="Westerberg I."/>
            <person name="Brannstrom I.O."/>
            <person name="Guillou S."/>
            <person name="Cros-Aarteil S."/>
            <person name="Calhoun S."/>
            <person name="Haridas S."/>
            <person name="Kuo A."/>
            <person name="Mondo S."/>
            <person name="Pangilinan J."/>
            <person name="Riley R."/>
            <person name="LaButti K."/>
            <person name="Andreopoulos B."/>
            <person name="Lipzen A."/>
            <person name="Chen C."/>
            <person name="Yan M."/>
            <person name="Daum C."/>
            <person name="Ng V."/>
            <person name="Clum A."/>
            <person name="Steindorff A."/>
            <person name="Ohm R.A."/>
            <person name="Martin F."/>
            <person name="Silar P."/>
            <person name="Natvig D.O."/>
            <person name="Lalanne C."/>
            <person name="Gautier V."/>
            <person name="Ament-Velasquez S.L."/>
            <person name="Kruys A."/>
            <person name="Hutchinson M.I."/>
            <person name="Powell A.J."/>
            <person name="Barry K."/>
            <person name="Miller A.N."/>
            <person name="Grigoriev I.V."/>
            <person name="Debuchy R."/>
            <person name="Gladieux P."/>
            <person name="Hiltunen Thoren M."/>
            <person name="Johannesson H."/>
        </authorList>
    </citation>
    <scope>NUCLEOTIDE SEQUENCE [LARGE SCALE GENOMIC DNA]</scope>
    <source>
        <strain evidence="4">CBS 340.73</strain>
    </source>
</reference>
<dbReference type="Pfam" id="PF13489">
    <property type="entry name" value="Methyltransf_23"/>
    <property type="match status" value="1"/>
</dbReference>
<name>A0AAN6N0M7_9PEZI</name>
<dbReference type="GO" id="GO:0008168">
    <property type="term" value="F:methyltransferase activity"/>
    <property type="evidence" value="ECO:0007669"/>
    <property type="project" value="TreeGrafter"/>
</dbReference>
<protein>
    <submittedName>
        <fullName evidence="3">Phosphoethanolamine N-methyltransferase 1</fullName>
    </submittedName>
</protein>
<evidence type="ECO:0000256" key="1">
    <source>
        <dbReference type="ARBA" id="ARBA00038158"/>
    </source>
</evidence>
<proteinExistence type="inferred from homology"/>
<dbReference type="PANTHER" id="PTHR43591:SF31">
    <property type="entry name" value="LAEA-LIKE, PUTATIVE (AFU_ORTHOLOGUE AFUA_8G01930)-RELATED"/>
    <property type="match status" value="1"/>
</dbReference>
<dbReference type="CDD" id="cd02440">
    <property type="entry name" value="AdoMet_MTases"/>
    <property type="match status" value="1"/>
</dbReference>
<comment type="caution">
    <text evidence="3">The sequence shown here is derived from an EMBL/GenBank/DDBJ whole genome shotgun (WGS) entry which is preliminary data.</text>
</comment>
<feature type="region of interest" description="Disordered" evidence="2">
    <location>
        <begin position="1"/>
        <end position="44"/>
    </location>
</feature>
<dbReference type="SUPFAM" id="SSF53335">
    <property type="entry name" value="S-adenosyl-L-methionine-dependent methyltransferases"/>
    <property type="match status" value="1"/>
</dbReference>
<organism evidence="3 4">
    <name type="scientific">Diplogelasinospora grovesii</name>
    <dbReference type="NCBI Taxonomy" id="303347"/>
    <lineage>
        <taxon>Eukaryota</taxon>
        <taxon>Fungi</taxon>
        <taxon>Dikarya</taxon>
        <taxon>Ascomycota</taxon>
        <taxon>Pezizomycotina</taxon>
        <taxon>Sordariomycetes</taxon>
        <taxon>Sordariomycetidae</taxon>
        <taxon>Sordariales</taxon>
        <taxon>Diplogelasinosporaceae</taxon>
        <taxon>Diplogelasinospora</taxon>
    </lineage>
</organism>
<dbReference type="InterPro" id="IPR029063">
    <property type="entry name" value="SAM-dependent_MTases_sf"/>
</dbReference>
<sequence length="349" mass="39456">MSHQEPLSSNPPSSVPPAAITADPTTIEDHLVADNDEDGDADSAYESLASSSTSLASTILRYRQENGRTYHAYKELKYVLPNDDAECDRLDLQHHVFTMTFDGKLHTCPAGKDKPLQRVLDAGTGTGIWALDFADEHPEAHVIGVDLSPIQPAFVPPNLAFYIDDLEEPWTYTENFDFIYQRMLTGSLANWPRFMENCYEHLNPGGWVELADIAFPLESDDGTLPKDSALVRWNQLVLQAALNLGRPLDSAKQYKQQLLDAGFINVQEKVYKWPQTGWAKDRKYKEIGMWSEQNFVGGLYGLSVALFTRGLGWTADELEVFLVDVRKDLKNRFIHGYWPIWVVYGQKPE</sequence>
<evidence type="ECO:0000313" key="4">
    <source>
        <dbReference type="Proteomes" id="UP001303473"/>
    </source>
</evidence>
<comment type="similarity">
    <text evidence="1">Belongs to the methyltransferase superfamily. LaeA methyltransferase family.</text>
</comment>
<dbReference type="PANTHER" id="PTHR43591">
    <property type="entry name" value="METHYLTRANSFERASE"/>
    <property type="match status" value="1"/>
</dbReference>
<dbReference type="AlphaFoldDB" id="A0AAN6N0M7"/>